<dbReference type="InterPro" id="IPR036318">
    <property type="entry name" value="FAD-bd_PCMH-like_sf"/>
</dbReference>
<evidence type="ECO:0000313" key="6">
    <source>
        <dbReference type="Proteomes" id="UP001196870"/>
    </source>
</evidence>
<dbReference type="InterPro" id="IPR005107">
    <property type="entry name" value="CO_DH_flav_C"/>
</dbReference>
<dbReference type="Pfam" id="PF00941">
    <property type="entry name" value="FAD_binding_5"/>
    <property type="match status" value="1"/>
</dbReference>
<keyword evidence="3" id="KW-0560">Oxidoreductase</keyword>
<sequence length="292" mass="31056">MKPAPFDYLRAESVAHAVQSLADAGGDGKVIAGGQSLMPMMNFRLVKPSLLVDINHIPDLAGIRQQGGRLGIGALVRHRTTAADPVIARHVPVLHAAMRHVAHLTVRNRGTFCGSVCHADPAAEMPMIALLLDGTVQTATPRGGRRLPARDFFLGPLMTALEPDELVTEIEMDTLPADTGWGFEEFARRHGDYALAAVAVTVDRQDGRAAGPRIAVMGVGDRPMRMPEAEAALDGSDMGEAAIDAAVEALRATIAPNADLHASADYRRHLAGVLAGRALRGAWTRARERLAA</sequence>
<dbReference type="InterPro" id="IPR051312">
    <property type="entry name" value="Diverse_Substr_Oxidored"/>
</dbReference>
<dbReference type="InterPro" id="IPR016167">
    <property type="entry name" value="FAD-bd_PCMH_sub1"/>
</dbReference>
<name>A0ABS5F7T8_9PROT</name>
<keyword evidence="1" id="KW-0285">Flavoprotein</keyword>
<dbReference type="EMBL" id="JAAGBB010000063">
    <property type="protein sequence ID" value="MBR0668631.1"/>
    <property type="molecule type" value="Genomic_DNA"/>
</dbReference>
<reference evidence="6" key="1">
    <citation type="journal article" date="2021" name="Syst. Appl. Microbiol.">
        <title>Roseomonas hellenica sp. nov., isolated from roots of wild-growing Alkanna tinctoria.</title>
        <authorList>
            <person name="Rat A."/>
            <person name="Naranjo H.D."/>
            <person name="Lebbe L."/>
            <person name="Cnockaert M."/>
            <person name="Krigas N."/>
            <person name="Grigoriadou K."/>
            <person name="Maloupa E."/>
            <person name="Willems A."/>
        </authorList>
    </citation>
    <scope>NUCLEOTIDE SEQUENCE [LARGE SCALE GENOMIC DNA]</scope>
    <source>
        <strain evidence="6">LMG 31523</strain>
    </source>
</reference>
<dbReference type="InterPro" id="IPR016166">
    <property type="entry name" value="FAD-bd_PCMH"/>
</dbReference>
<organism evidence="5 6">
    <name type="scientific">Plastoroseomonas hellenica</name>
    <dbReference type="NCBI Taxonomy" id="2687306"/>
    <lineage>
        <taxon>Bacteria</taxon>
        <taxon>Pseudomonadati</taxon>
        <taxon>Pseudomonadota</taxon>
        <taxon>Alphaproteobacteria</taxon>
        <taxon>Acetobacterales</taxon>
        <taxon>Acetobacteraceae</taxon>
        <taxon>Plastoroseomonas</taxon>
    </lineage>
</organism>
<dbReference type="SUPFAM" id="SSF55447">
    <property type="entry name" value="CO dehydrogenase flavoprotein C-terminal domain-like"/>
    <property type="match status" value="1"/>
</dbReference>
<dbReference type="SUPFAM" id="SSF56176">
    <property type="entry name" value="FAD-binding/transporter-associated domain-like"/>
    <property type="match status" value="1"/>
</dbReference>
<dbReference type="RefSeq" id="WP_211856407.1">
    <property type="nucleotide sequence ID" value="NZ_JAAGBB010000063.1"/>
</dbReference>
<keyword evidence="2" id="KW-0274">FAD</keyword>
<evidence type="ECO:0000256" key="3">
    <source>
        <dbReference type="ARBA" id="ARBA00023002"/>
    </source>
</evidence>
<dbReference type="PROSITE" id="PS51387">
    <property type="entry name" value="FAD_PCMH"/>
    <property type="match status" value="1"/>
</dbReference>
<evidence type="ECO:0000259" key="4">
    <source>
        <dbReference type="PROSITE" id="PS51387"/>
    </source>
</evidence>
<dbReference type="SMART" id="SM01092">
    <property type="entry name" value="CO_deh_flav_C"/>
    <property type="match status" value="1"/>
</dbReference>
<evidence type="ECO:0000313" key="5">
    <source>
        <dbReference type="EMBL" id="MBR0668631.1"/>
    </source>
</evidence>
<dbReference type="InterPro" id="IPR016169">
    <property type="entry name" value="FAD-bd_PCMH_sub2"/>
</dbReference>
<dbReference type="PANTHER" id="PTHR42659:SF2">
    <property type="entry name" value="XANTHINE DEHYDROGENASE SUBUNIT C-RELATED"/>
    <property type="match status" value="1"/>
</dbReference>
<evidence type="ECO:0000256" key="1">
    <source>
        <dbReference type="ARBA" id="ARBA00022630"/>
    </source>
</evidence>
<protein>
    <submittedName>
        <fullName evidence="5">Xanthine dehydrogenase family protein subunit M</fullName>
    </submittedName>
</protein>
<keyword evidence="6" id="KW-1185">Reference proteome</keyword>
<gene>
    <name evidence="5" type="ORF">GXW71_30040</name>
</gene>
<accession>A0ABS5F7T8</accession>
<dbReference type="Pfam" id="PF03450">
    <property type="entry name" value="CO_deh_flav_C"/>
    <property type="match status" value="1"/>
</dbReference>
<dbReference type="InterPro" id="IPR002346">
    <property type="entry name" value="Mopterin_DH_FAD-bd"/>
</dbReference>
<comment type="caution">
    <text evidence="5">The sequence shown here is derived from an EMBL/GenBank/DDBJ whole genome shotgun (WGS) entry which is preliminary data.</text>
</comment>
<dbReference type="InterPro" id="IPR036683">
    <property type="entry name" value="CO_DH_flav_C_dom_sf"/>
</dbReference>
<dbReference type="PANTHER" id="PTHR42659">
    <property type="entry name" value="XANTHINE DEHYDROGENASE SUBUNIT C-RELATED"/>
    <property type="match status" value="1"/>
</dbReference>
<dbReference type="Gene3D" id="3.30.43.10">
    <property type="entry name" value="Uridine Diphospho-n-acetylenolpyruvylglucosamine Reductase, domain 2"/>
    <property type="match status" value="1"/>
</dbReference>
<feature type="domain" description="FAD-binding PCMH-type" evidence="4">
    <location>
        <begin position="1"/>
        <end position="177"/>
    </location>
</feature>
<proteinExistence type="predicted"/>
<dbReference type="Gene3D" id="3.30.390.50">
    <property type="entry name" value="CO dehydrogenase flavoprotein, C-terminal domain"/>
    <property type="match status" value="1"/>
</dbReference>
<dbReference type="Gene3D" id="3.30.465.10">
    <property type="match status" value="1"/>
</dbReference>
<evidence type="ECO:0000256" key="2">
    <source>
        <dbReference type="ARBA" id="ARBA00022827"/>
    </source>
</evidence>
<dbReference type="Proteomes" id="UP001196870">
    <property type="component" value="Unassembled WGS sequence"/>
</dbReference>